<dbReference type="InterPro" id="IPR002938">
    <property type="entry name" value="FAD-bd"/>
</dbReference>
<evidence type="ECO:0000256" key="3">
    <source>
        <dbReference type="ARBA" id="ARBA00022827"/>
    </source>
</evidence>
<evidence type="ECO:0000256" key="5">
    <source>
        <dbReference type="ARBA" id="ARBA00023033"/>
    </source>
</evidence>
<dbReference type="GO" id="GO:0071949">
    <property type="term" value="F:FAD binding"/>
    <property type="evidence" value="ECO:0007669"/>
    <property type="project" value="InterPro"/>
</dbReference>
<dbReference type="PRINTS" id="PR00420">
    <property type="entry name" value="RNGMNOXGNASE"/>
</dbReference>
<dbReference type="PANTHER" id="PTHR47178">
    <property type="entry name" value="MONOOXYGENASE, FAD-BINDING"/>
    <property type="match status" value="1"/>
</dbReference>
<dbReference type="GeneID" id="68295055"/>
<dbReference type="Proteomes" id="UP000825890">
    <property type="component" value="Unassembled WGS sequence"/>
</dbReference>
<dbReference type="AlphaFoldDB" id="A0A9P3FJ67"/>
<proteinExistence type="predicted"/>
<evidence type="ECO:0000313" key="8">
    <source>
        <dbReference type="Proteomes" id="UP000825890"/>
    </source>
</evidence>
<reference evidence="7 8" key="1">
    <citation type="submission" date="2021-01" db="EMBL/GenBank/DDBJ databases">
        <title>Cercospora kikuchii MAFF 305040 whole genome shotgun sequence.</title>
        <authorList>
            <person name="Kashiwa T."/>
            <person name="Suzuki T."/>
        </authorList>
    </citation>
    <scope>NUCLEOTIDE SEQUENCE [LARGE SCALE GENOMIC DNA]</scope>
    <source>
        <strain evidence="7 8">MAFF 305040</strain>
    </source>
</reference>
<dbReference type="InterPro" id="IPR036188">
    <property type="entry name" value="FAD/NAD-bd_sf"/>
</dbReference>
<evidence type="ECO:0000256" key="4">
    <source>
        <dbReference type="ARBA" id="ARBA00023002"/>
    </source>
</evidence>
<accession>A0A9P3FJ67</accession>
<protein>
    <recommendedName>
        <fullName evidence="6">FAD-binding domain-containing protein</fullName>
    </recommendedName>
</protein>
<dbReference type="SUPFAM" id="SSF51905">
    <property type="entry name" value="FAD/NAD(P)-binding domain"/>
    <property type="match status" value="1"/>
</dbReference>
<comment type="cofactor">
    <cofactor evidence="1">
        <name>FAD</name>
        <dbReference type="ChEBI" id="CHEBI:57692"/>
    </cofactor>
</comment>
<keyword evidence="5" id="KW-0503">Monooxygenase</keyword>
<keyword evidence="2" id="KW-0285">Flavoprotein</keyword>
<evidence type="ECO:0000256" key="1">
    <source>
        <dbReference type="ARBA" id="ARBA00001974"/>
    </source>
</evidence>
<name>A0A9P3FJ67_9PEZI</name>
<dbReference type="Gene3D" id="3.50.50.60">
    <property type="entry name" value="FAD/NAD(P)-binding domain"/>
    <property type="match status" value="1"/>
</dbReference>
<dbReference type="PANTHER" id="PTHR47178:SF5">
    <property type="entry name" value="FAD-BINDING DOMAIN-CONTAINING PROTEIN"/>
    <property type="match status" value="1"/>
</dbReference>
<dbReference type="OrthoDB" id="47494at2759"/>
<comment type="caution">
    <text evidence="7">The sequence shown here is derived from an EMBL/GenBank/DDBJ whole genome shotgun (WGS) entry which is preliminary data.</text>
</comment>
<dbReference type="Pfam" id="PF01494">
    <property type="entry name" value="FAD_binding_3"/>
    <property type="match status" value="1"/>
</dbReference>
<gene>
    <name evidence="7" type="ORF">CKM354_000948000</name>
</gene>
<evidence type="ECO:0000256" key="2">
    <source>
        <dbReference type="ARBA" id="ARBA00022630"/>
    </source>
</evidence>
<keyword evidence="3" id="KW-0274">FAD</keyword>
<feature type="domain" description="FAD-binding" evidence="6">
    <location>
        <begin position="145"/>
        <end position="384"/>
    </location>
</feature>
<keyword evidence="8" id="KW-1185">Reference proteome</keyword>
<evidence type="ECO:0000313" key="7">
    <source>
        <dbReference type="EMBL" id="GIZ46352.1"/>
    </source>
</evidence>
<dbReference type="EMBL" id="BOLY01000006">
    <property type="protein sequence ID" value="GIZ46352.1"/>
    <property type="molecule type" value="Genomic_DNA"/>
</dbReference>
<keyword evidence="4" id="KW-0560">Oxidoreductase</keyword>
<dbReference type="GO" id="GO:0004497">
    <property type="term" value="F:monooxygenase activity"/>
    <property type="evidence" value="ECO:0007669"/>
    <property type="project" value="UniProtKB-KW"/>
</dbReference>
<evidence type="ECO:0000259" key="6">
    <source>
        <dbReference type="Pfam" id="PF01494"/>
    </source>
</evidence>
<organism evidence="7 8">
    <name type="scientific">Cercospora kikuchii</name>
    <dbReference type="NCBI Taxonomy" id="84275"/>
    <lineage>
        <taxon>Eukaryota</taxon>
        <taxon>Fungi</taxon>
        <taxon>Dikarya</taxon>
        <taxon>Ascomycota</taxon>
        <taxon>Pezizomycotina</taxon>
        <taxon>Dothideomycetes</taxon>
        <taxon>Dothideomycetidae</taxon>
        <taxon>Mycosphaerellales</taxon>
        <taxon>Mycosphaerellaceae</taxon>
        <taxon>Cercospora</taxon>
    </lineage>
</organism>
<dbReference type="RefSeq" id="XP_044660839.1">
    <property type="nucleotide sequence ID" value="XM_044804904.1"/>
</dbReference>
<sequence>MTATTRKPILISGAGPASLLLARSLLRSSIPFLIFERDQSISFRGQGYRLRLSSEGLDAIEDVLGPEPEGFPKFWAACSKTGGTRGFGAINAITGSDVEDVWERPAVPGQQQPTKEILASRDGKTIGISRGEMRALFLEGCESYIRWGHQVTGYELTPDGVHATFKDGSRSEEGSLLVAGDGIYSKVAKQVSQGRIKTFDTGARGIHGQASTTAFKGLDEGVWRILDESRPGGRVGVITNVRPNDMNNPDVEFGWTMNGQSGVIKPPNDDFAIIGKPAADIARSLTANWHPRVKPMFDQINEDQAAFWKITCSSPSGVPEWPNEPRVTVMGDSVHSMTPAGGIGANTAVRDSALLGRLLKEAGGWAADVTASYEKQMRIYASEAVAISYGLATTGLGIKIDEETTPTVG</sequence>